<sequence>MAEFPAKVSTETSSPSSQGGGGFHIPSFISRYVSMDMGFIMTIPAILMLVEIVLGLLVWALIAGSGYSNIPAYGWVMFVSVIFWLLTIFLFFIIFLGIQNKMIFVPWSLALLIFNATATILYLTAFVANAASVYNDHQAAAAFFAIVVTLAYGGSSFFAFMSWRGDGGNAATNTIPA</sequence>
<evidence type="ECO:0000256" key="7">
    <source>
        <dbReference type="ARBA" id="ARBA00034721"/>
    </source>
</evidence>
<feature type="transmembrane region" description="Helical" evidence="13">
    <location>
        <begin position="74"/>
        <end position="97"/>
    </location>
</feature>
<dbReference type="PANTHER" id="PTHR22776:SF9">
    <property type="entry name" value="PLASMOLIPIN"/>
    <property type="match status" value="1"/>
</dbReference>
<dbReference type="EMBL" id="JAINUG010000089">
    <property type="protein sequence ID" value="KAJ8398597.1"/>
    <property type="molecule type" value="Genomic_DNA"/>
</dbReference>
<keyword evidence="3" id="KW-1003">Cell membrane</keyword>
<dbReference type="InterPro" id="IPR013295">
    <property type="entry name" value="MAL"/>
</dbReference>
<dbReference type="Pfam" id="PF01284">
    <property type="entry name" value="MARVEL"/>
    <property type="match status" value="1"/>
</dbReference>
<reference evidence="15" key="1">
    <citation type="journal article" date="2023" name="Science">
        <title>Genome structures resolve the early diversification of teleost fishes.</title>
        <authorList>
            <person name="Parey E."/>
            <person name="Louis A."/>
            <person name="Montfort J."/>
            <person name="Bouchez O."/>
            <person name="Roques C."/>
            <person name="Iampietro C."/>
            <person name="Lluch J."/>
            <person name="Castinel A."/>
            <person name="Donnadieu C."/>
            <person name="Desvignes T."/>
            <person name="Floi Bucao C."/>
            <person name="Jouanno E."/>
            <person name="Wen M."/>
            <person name="Mejri S."/>
            <person name="Dirks R."/>
            <person name="Jansen H."/>
            <person name="Henkel C."/>
            <person name="Chen W.J."/>
            <person name="Zahm M."/>
            <person name="Cabau C."/>
            <person name="Klopp C."/>
            <person name="Thompson A.W."/>
            <person name="Robinson-Rechavi M."/>
            <person name="Braasch I."/>
            <person name="Lecointre G."/>
            <person name="Bobe J."/>
            <person name="Postlethwait J.H."/>
            <person name="Berthelot C."/>
            <person name="Roest Crollius H."/>
            <person name="Guiguen Y."/>
        </authorList>
    </citation>
    <scope>NUCLEOTIDE SEQUENCE</scope>
    <source>
        <strain evidence="15">NC1722</strain>
    </source>
</reference>
<evidence type="ECO:0000256" key="5">
    <source>
        <dbReference type="ARBA" id="ARBA00022989"/>
    </source>
</evidence>
<evidence type="ECO:0000256" key="6">
    <source>
        <dbReference type="ARBA" id="ARBA00023136"/>
    </source>
</evidence>
<dbReference type="GO" id="GO:0042552">
    <property type="term" value="P:myelination"/>
    <property type="evidence" value="ECO:0007669"/>
    <property type="project" value="TreeGrafter"/>
</dbReference>
<name>A0AAD7S9Q9_9TELE</name>
<dbReference type="AlphaFoldDB" id="A0AAD7S9Q9"/>
<evidence type="ECO:0000313" key="16">
    <source>
        <dbReference type="Proteomes" id="UP001221898"/>
    </source>
</evidence>
<evidence type="ECO:0000256" key="2">
    <source>
        <dbReference type="ARBA" id="ARBA00011815"/>
    </source>
</evidence>
<evidence type="ECO:0000259" key="14">
    <source>
        <dbReference type="PROSITE" id="PS51225"/>
    </source>
</evidence>
<dbReference type="PANTHER" id="PTHR22776">
    <property type="entry name" value="MARVEL-CONTAINING POTENTIAL LIPID RAFT-ASSOCIATED PROTEIN"/>
    <property type="match status" value="1"/>
</dbReference>
<keyword evidence="6 11" id="KW-0472">Membrane</keyword>
<dbReference type="PROSITE" id="PS51225">
    <property type="entry name" value="MARVEL"/>
    <property type="match status" value="1"/>
</dbReference>
<dbReference type="GO" id="GO:0019911">
    <property type="term" value="F:structural constituent of myelin sheath"/>
    <property type="evidence" value="ECO:0007669"/>
    <property type="project" value="TreeGrafter"/>
</dbReference>
<comment type="similarity">
    <text evidence="7">Belongs to the MAL family.</text>
</comment>
<keyword evidence="16" id="KW-1185">Reference proteome</keyword>
<accession>A0AAD7S9Q9</accession>
<dbReference type="InterPro" id="IPR050578">
    <property type="entry name" value="MARVEL-CKLF_proteins"/>
</dbReference>
<feature type="transmembrane region" description="Helical" evidence="13">
    <location>
        <begin position="140"/>
        <end position="160"/>
    </location>
</feature>
<evidence type="ECO:0000256" key="11">
    <source>
        <dbReference type="PROSITE-ProRule" id="PRU00581"/>
    </source>
</evidence>
<dbReference type="PRINTS" id="PR01884">
    <property type="entry name" value="MALPROTEIN"/>
</dbReference>
<evidence type="ECO:0000313" key="15">
    <source>
        <dbReference type="EMBL" id="KAJ8398597.1"/>
    </source>
</evidence>
<proteinExistence type="inferred from homology"/>
<evidence type="ECO:0000256" key="12">
    <source>
        <dbReference type="SAM" id="MobiDB-lite"/>
    </source>
</evidence>
<organism evidence="15 16">
    <name type="scientific">Aldrovandia affinis</name>
    <dbReference type="NCBI Taxonomy" id="143900"/>
    <lineage>
        <taxon>Eukaryota</taxon>
        <taxon>Metazoa</taxon>
        <taxon>Chordata</taxon>
        <taxon>Craniata</taxon>
        <taxon>Vertebrata</taxon>
        <taxon>Euteleostomi</taxon>
        <taxon>Actinopterygii</taxon>
        <taxon>Neopterygii</taxon>
        <taxon>Teleostei</taxon>
        <taxon>Notacanthiformes</taxon>
        <taxon>Halosauridae</taxon>
        <taxon>Aldrovandia</taxon>
    </lineage>
</organism>
<comment type="caution">
    <text evidence="15">The sequence shown here is derived from an EMBL/GenBank/DDBJ whole genome shotgun (WGS) entry which is preliminary data.</text>
</comment>
<evidence type="ECO:0000256" key="3">
    <source>
        <dbReference type="ARBA" id="ARBA00022475"/>
    </source>
</evidence>
<feature type="domain" description="MARVEL" evidence="14">
    <location>
        <begin position="39"/>
        <end position="164"/>
    </location>
</feature>
<dbReference type="GO" id="GO:0043209">
    <property type="term" value="C:myelin sheath"/>
    <property type="evidence" value="ECO:0007669"/>
    <property type="project" value="UniProtKB-SubCell"/>
</dbReference>
<feature type="transmembrane region" description="Helical" evidence="13">
    <location>
        <begin position="39"/>
        <end position="62"/>
    </location>
</feature>
<dbReference type="InterPro" id="IPR008253">
    <property type="entry name" value="Marvel"/>
</dbReference>
<evidence type="ECO:0000256" key="9">
    <source>
        <dbReference type="ARBA" id="ARBA00050024"/>
    </source>
</evidence>
<keyword evidence="4 11" id="KW-0812">Transmembrane</keyword>
<feature type="transmembrane region" description="Helical" evidence="13">
    <location>
        <begin position="109"/>
        <end position="128"/>
    </location>
</feature>
<keyword evidence="5 13" id="KW-1133">Transmembrane helix</keyword>
<dbReference type="Proteomes" id="UP001221898">
    <property type="component" value="Unassembled WGS sequence"/>
</dbReference>
<evidence type="ECO:0000256" key="4">
    <source>
        <dbReference type="ARBA" id="ARBA00022692"/>
    </source>
</evidence>
<evidence type="ECO:0000256" key="13">
    <source>
        <dbReference type="SAM" id="Phobius"/>
    </source>
</evidence>
<feature type="region of interest" description="Disordered" evidence="12">
    <location>
        <begin position="1"/>
        <end position="20"/>
    </location>
</feature>
<dbReference type="GO" id="GO:0016324">
    <property type="term" value="C:apical plasma membrane"/>
    <property type="evidence" value="ECO:0007669"/>
    <property type="project" value="UniProtKB-SubCell"/>
</dbReference>
<gene>
    <name evidence="15" type="ORF">AAFF_G00421250</name>
</gene>
<evidence type="ECO:0000256" key="10">
    <source>
        <dbReference type="ARBA" id="ARBA00050050"/>
    </source>
</evidence>
<comment type="subcellular location">
    <subcellularLocation>
        <location evidence="1">Apical cell membrane</location>
        <topology evidence="1">Multi-pass membrane protein</topology>
    </subcellularLocation>
    <subcellularLocation>
        <location evidence="8">Myelin membrane</location>
        <topology evidence="8">Multi-pass membrane protein</topology>
    </subcellularLocation>
</comment>
<evidence type="ECO:0000256" key="8">
    <source>
        <dbReference type="ARBA" id="ARBA00049979"/>
    </source>
</evidence>
<comment type="subunit">
    <text evidence="2">Forms oligomers.</text>
</comment>
<protein>
    <recommendedName>
        <fullName evidence="9">Plasmolipin</fullName>
    </recommendedName>
    <alternativeName>
        <fullName evidence="10">Plasma membrane proteolipid</fullName>
    </alternativeName>
</protein>
<evidence type="ECO:0000256" key="1">
    <source>
        <dbReference type="ARBA" id="ARBA00004424"/>
    </source>
</evidence>